<evidence type="ECO:0000313" key="2">
    <source>
        <dbReference type="Proteomes" id="UP000176294"/>
    </source>
</evidence>
<gene>
    <name evidence="1" type="ORF">BEN47_13765</name>
</gene>
<keyword evidence="2" id="KW-1185">Reference proteome</keyword>
<name>A0A1G1T5A3_9BACT</name>
<organism evidence="1 2">
    <name type="scientific">Hymenobacter lapidarius</name>
    <dbReference type="NCBI Taxonomy" id="1908237"/>
    <lineage>
        <taxon>Bacteria</taxon>
        <taxon>Pseudomonadati</taxon>
        <taxon>Bacteroidota</taxon>
        <taxon>Cytophagia</taxon>
        <taxon>Cytophagales</taxon>
        <taxon>Hymenobacteraceae</taxon>
        <taxon>Hymenobacter</taxon>
    </lineage>
</organism>
<protein>
    <submittedName>
        <fullName evidence="1">Uncharacterized protein</fullName>
    </submittedName>
</protein>
<sequence>MLLDLNLQQLPDDYFSGEWQVASRVLNRNDPGSPLALATRLLLDPSRLETQSEAPALPQTGSWAVMRDEILNRPYLSFELPTEVTRALVTRLRRSADGLQSQLNLYFASGMEMQLFRPQSSISNLSVKS</sequence>
<dbReference type="AlphaFoldDB" id="A0A1G1T5A3"/>
<dbReference type="STRING" id="1908237.BEN47_13765"/>
<comment type="caution">
    <text evidence="1">The sequence shown here is derived from an EMBL/GenBank/DDBJ whole genome shotgun (WGS) entry which is preliminary data.</text>
</comment>
<evidence type="ECO:0000313" key="1">
    <source>
        <dbReference type="EMBL" id="OGX86037.1"/>
    </source>
</evidence>
<dbReference type="EMBL" id="MDZB01000100">
    <property type="protein sequence ID" value="OGX86037.1"/>
    <property type="molecule type" value="Genomic_DNA"/>
</dbReference>
<dbReference type="Proteomes" id="UP000176294">
    <property type="component" value="Unassembled WGS sequence"/>
</dbReference>
<proteinExistence type="predicted"/>
<reference evidence="1 2" key="1">
    <citation type="submission" date="2016-08" db="EMBL/GenBank/DDBJ databases">
        <title>Hymenobacter coccineus sp. nov., Hymenobacter lapidarius sp. nov. and Hymenobacter glacialis sp. nov., isolated from Antarctic soil.</title>
        <authorList>
            <person name="Sedlacek I."/>
            <person name="Kralova S."/>
            <person name="Kyrova K."/>
            <person name="Maslanova I."/>
            <person name="Stankova E."/>
            <person name="Vrbovska V."/>
            <person name="Nemec M."/>
            <person name="Bartak M."/>
            <person name="Svec P."/>
            <person name="Busse H.-J."/>
            <person name="Pantucek R."/>
        </authorList>
    </citation>
    <scope>NUCLEOTIDE SEQUENCE [LARGE SCALE GENOMIC DNA]</scope>
    <source>
        <strain evidence="1 2">CCM 8643</strain>
    </source>
</reference>
<accession>A0A1G1T5A3</accession>